<evidence type="ECO:0000256" key="14">
    <source>
        <dbReference type="ARBA" id="ARBA00022801"/>
    </source>
</evidence>
<feature type="region of interest" description="Disordered" evidence="23">
    <location>
        <begin position="709"/>
        <end position="734"/>
    </location>
</feature>
<keyword evidence="14" id="KW-0378">Hydrolase</keyword>
<evidence type="ECO:0000256" key="1">
    <source>
        <dbReference type="ARBA" id="ARBA00004301"/>
    </source>
</evidence>
<keyword evidence="13" id="KW-0688">Ribosomal frameshifting</keyword>
<keyword evidence="15" id="KW-0720">Serine protease</keyword>
<dbReference type="GO" id="GO:0008236">
    <property type="term" value="F:serine-type peptidase activity"/>
    <property type="evidence" value="ECO:0007669"/>
    <property type="project" value="UniProtKB-KW"/>
</dbReference>
<feature type="transmembrane region" description="Helical" evidence="24">
    <location>
        <begin position="357"/>
        <end position="388"/>
    </location>
</feature>
<proteinExistence type="inferred from homology"/>
<comment type="subunit">
    <text evidence="3">Monomer.</text>
</comment>
<comment type="function">
    <text evidence="21">Responsible for the cleavage of the polyprotein into functional products.</text>
</comment>
<keyword evidence="7" id="KW-0597">Phosphoprotein</keyword>
<evidence type="ECO:0000256" key="21">
    <source>
        <dbReference type="ARBA" id="ARBA00045910"/>
    </source>
</evidence>
<evidence type="ECO:0000256" key="24">
    <source>
        <dbReference type="SAM" id="Phobius"/>
    </source>
</evidence>
<dbReference type="InterPro" id="IPR043128">
    <property type="entry name" value="Rev_trsase/Diguanyl_cyclase"/>
</dbReference>
<evidence type="ECO:0000256" key="12">
    <source>
        <dbReference type="ARBA" id="ARBA00022741"/>
    </source>
</evidence>
<feature type="transmembrane region" description="Helical" evidence="24">
    <location>
        <begin position="281"/>
        <end position="305"/>
    </location>
</feature>
<evidence type="ECO:0000256" key="6">
    <source>
        <dbReference type="ARBA" id="ARBA00022520"/>
    </source>
</evidence>
<dbReference type="Gene3D" id="2.40.10.10">
    <property type="entry name" value="Trypsin-like serine proteases"/>
    <property type="match status" value="2"/>
</dbReference>
<dbReference type="Pfam" id="PF19415">
    <property type="entry name" value="Astro_1A"/>
    <property type="match status" value="1"/>
</dbReference>
<protein>
    <recommendedName>
        <fullName evidence="4">Non-structural polyprotein 1AB</fullName>
    </recommendedName>
</protein>
<evidence type="ECO:0000259" key="25">
    <source>
        <dbReference type="PROSITE" id="PS50507"/>
    </source>
</evidence>
<keyword evidence="17" id="KW-0693">Viral RNA replication</keyword>
<feature type="transmembrane region" description="Helical" evidence="24">
    <location>
        <begin position="169"/>
        <end position="187"/>
    </location>
</feature>
<evidence type="ECO:0000256" key="13">
    <source>
        <dbReference type="ARBA" id="ARBA00022758"/>
    </source>
</evidence>
<dbReference type="GO" id="GO:0006508">
    <property type="term" value="P:proteolysis"/>
    <property type="evidence" value="ECO:0007669"/>
    <property type="project" value="UniProtKB-KW"/>
</dbReference>
<evidence type="ECO:0000256" key="19">
    <source>
        <dbReference type="ARBA" id="ARBA00023054"/>
    </source>
</evidence>
<dbReference type="GO" id="GO:0033644">
    <property type="term" value="C:host cell membrane"/>
    <property type="evidence" value="ECO:0007669"/>
    <property type="project" value="UniProtKB-SubCell"/>
</dbReference>
<feature type="domain" description="RdRp catalytic" evidence="25">
    <location>
        <begin position="1128"/>
        <end position="1260"/>
    </location>
</feature>
<dbReference type="CDD" id="cd23172">
    <property type="entry name" value="ps-ssRNAv_Astroviridae_RdRp"/>
    <property type="match status" value="1"/>
</dbReference>
<evidence type="ECO:0000256" key="5">
    <source>
        <dbReference type="ARBA" id="ARBA00022484"/>
    </source>
</evidence>
<organism evidence="26 27">
    <name type="scientific">Mamastrovirus 8</name>
    <dbReference type="NCBI Taxonomy" id="1239572"/>
    <lineage>
        <taxon>Viruses</taxon>
        <taxon>Riboviria</taxon>
        <taxon>Orthornavirae</taxon>
        <taxon>Pisuviricota</taxon>
        <taxon>Stelpaviricetes</taxon>
        <taxon>Stellavirales</taxon>
        <taxon>Astroviridae</taxon>
        <taxon>Mamastrovirus</taxon>
        <taxon>Mamastrovirus homustovis</taxon>
    </lineage>
</organism>
<dbReference type="InterPro" id="IPR045835">
    <property type="entry name" value="Astro_1A"/>
</dbReference>
<evidence type="ECO:0000256" key="2">
    <source>
        <dbReference type="ARBA" id="ARBA00005873"/>
    </source>
</evidence>
<evidence type="ECO:0000256" key="18">
    <source>
        <dbReference type="ARBA" id="ARBA00022989"/>
    </source>
</evidence>
<keyword evidence="5" id="KW-0696">RNA-directed RNA polymerase</keyword>
<dbReference type="GO" id="GO:0003723">
    <property type="term" value="F:RNA binding"/>
    <property type="evidence" value="ECO:0007669"/>
    <property type="project" value="InterPro"/>
</dbReference>
<keyword evidence="16" id="KW-1043">Host membrane</keyword>
<dbReference type="InterPro" id="IPR007094">
    <property type="entry name" value="RNA-dir_pol_PSvirus"/>
</dbReference>
<reference evidence="26 27" key="1">
    <citation type="journal article" date="2009" name="J. Gen. Virol.">
        <title>Multiple novel astrovirus species in human stool.</title>
        <authorList>
            <person name="Kapoor A."/>
            <person name="Li L."/>
            <person name="Victoria J."/>
            <person name="Oderinde B."/>
            <person name="Mason C."/>
            <person name="Pandey P."/>
            <person name="Zaidi S.Z."/>
            <person name="Delwart E."/>
        </authorList>
    </citation>
    <scope>NUCLEOTIDE SEQUENCE [LARGE SCALE GENOMIC DNA]</scope>
    <source>
        <strain evidence="26">NI-295</strain>
    </source>
</reference>
<dbReference type="InterPro" id="IPR009003">
    <property type="entry name" value="Peptidase_S1_PA"/>
</dbReference>
<comment type="similarity">
    <text evidence="2">Belongs to the astroviridae polyprotein 1AB family.</text>
</comment>
<keyword evidence="18 24" id="KW-1133">Transmembrane helix</keyword>
<evidence type="ECO:0000256" key="17">
    <source>
        <dbReference type="ARBA" id="ARBA00022953"/>
    </source>
</evidence>
<keyword evidence="10 24" id="KW-0812">Transmembrane</keyword>
<evidence type="ECO:0000256" key="10">
    <source>
        <dbReference type="ARBA" id="ARBA00022692"/>
    </source>
</evidence>
<dbReference type="EMBL" id="GQ415660">
    <property type="protein sequence ID" value="ACX85471.1"/>
    <property type="molecule type" value="Genomic_RNA"/>
</dbReference>
<evidence type="ECO:0000256" key="16">
    <source>
        <dbReference type="ARBA" id="ARBA00022870"/>
    </source>
</evidence>
<dbReference type="Gene3D" id="3.30.70.270">
    <property type="match status" value="1"/>
</dbReference>
<dbReference type="Pfam" id="PF13365">
    <property type="entry name" value="Trypsin_2"/>
    <property type="match status" value="1"/>
</dbReference>
<comment type="subcellular location">
    <subcellularLocation>
        <location evidence="1">Host membrane</location>
        <topology evidence="1">Multi-pass membrane protein</topology>
    </subcellularLocation>
</comment>
<dbReference type="Pfam" id="PF19416">
    <property type="entry name" value="Astro_VPg"/>
    <property type="match status" value="1"/>
</dbReference>
<evidence type="ECO:0000256" key="3">
    <source>
        <dbReference type="ARBA" id="ARBA00011245"/>
    </source>
</evidence>
<evidence type="ECO:0000313" key="26">
    <source>
        <dbReference type="EMBL" id="ACX85471.1"/>
    </source>
</evidence>
<dbReference type="InterPro" id="IPR043502">
    <property type="entry name" value="DNA/RNA_pol_sf"/>
</dbReference>
<dbReference type="GO" id="GO:0075523">
    <property type="term" value="P:viral translational frameshifting"/>
    <property type="evidence" value="ECO:0007669"/>
    <property type="project" value="UniProtKB-KW"/>
</dbReference>
<dbReference type="Proteomes" id="UP000101136">
    <property type="component" value="Segment"/>
</dbReference>
<keyword evidence="19" id="KW-0175">Coiled coil</keyword>
<keyword evidence="20 24" id="KW-0472">Membrane</keyword>
<dbReference type="Pfam" id="PF00680">
    <property type="entry name" value="RdRP_1"/>
    <property type="match status" value="1"/>
</dbReference>
<keyword evidence="9" id="KW-0808">Transferase</keyword>
<keyword evidence="11" id="KW-0548">Nucleotidyltransferase</keyword>
<sequence length="1395" mass="159665">MERSYKPRGLNIYDPYDRVLQHGSKSARIKGIQLDKVSGNKLADIFSDGGPLCFGYGVLEMVKVDTGSVQPVTTPVKTVYVSGVLAGNEYVTYCFKPGVNQWVEVDPDIHQPTALVGTLYQEYKKLVQSERELKETKSGLQLEISLLRHELERSRPTVRTLRPYKMANIVFFGLLLGLLMAHAVTGFRTGQCLDSDVSETLKPQTCINWKWDGGIAPDTEVPLVERAYAWYIGVKQQMKEYYNDSVIVEWSVYVFKMLCSWTSVAVTIGVFYMIKSENPMYMMLTLMLATLSRIQLMAVAAIPGMEITSTFSLWCCMIVYYFNQAAAMASAIYYSFQCVMSSCMFMSDIEYVQVLRGHAVVVFTIICSHIFHILQIPSWVTVLIMVLYRVVRLTSVVIGEKIEVRNLDGKVVNTITTQTSWLNKVSKFVQSKFKQNVRVGVSSTARVVPNGVLVVEAKDNIGTGFRVQNYVVTAAHVVGSETQVRLKWGDVSAFAKVVYIHPSKDVAYLSLPPEMQNLPTYKFAKAVADGTIVITSLEDCGVLAVAITEGVVVSNNMTYAVCTKNGMSGSPVTNVDGRVIGVHQTNTGFTGGAVIIRQEDLPPQKKPQRELELEEKVKQLEEALAGKMNQKFSEDQVIELIRMAVGREIGILRHELSMNQAKGKNKGKKRGNVKRKRRRMWTEEEYKELLEKGFTRQQLRDMAETLREAEYTDTESEEYESGYPAWSDPEDSDEIDREWFGPKKKILDEVDSGWSKGDFWEQCQKVWKETEPMSEEQVNTLPSHLHEKYGLTCYVITKADMEALAKDLLKYQSLVEDKIKNNVVRGQWIDGVDPKVIINELDELWLGINHIMWENGLVPFTQRRKVNKRKNQNLKGGAQGEPPTKEQLTLSYWENMLEPGDYYLTPPTYPLLGILPINRPICDYDEPIDDLLNLLPSYDDDMSYGPTIWGPEAYVKSFEKFTYKEPMSNIKDKYKREWNFAMRVLRREFDYLVDSVMTDITATSKNSDSTPSYPKCLWWKTEAEYLKDRGYQDYITQLESIKKGERPRVLWYLFLKKEILKLSKIEDGDIRQIVCSDPIFARIGCVFEEHQNNLMKMRTKTRMGQCGWSPFCGGFNDRVKRLVDKGNNLFVEFDWTRYDGTIPNEVFMAIKQFRYSCLAEEFKTEENLSIYKWYCESILDRYVMLPSGEVTKQVRGNPSGQVSTTMDNNLCNVFFQAFEYAYMHPDKDISQLMHDWEKVDSLIYGDDRLSTYPELPEDYVDRVVDMYATVFGMWVKPEKVKISNSIIGLTFCGFTVTESNGIYVPVPTETEKLMAGLVRPTKRLPDILSLYGKLLCYRILSHNLPDDHKFKNYILVALEVVARHIRASGGEEPYYITDGMLDRLWRGGPKRGDGW</sequence>
<dbReference type="SUPFAM" id="SSF56672">
    <property type="entry name" value="DNA/RNA polymerases"/>
    <property type="match status" value="1"/>
</dbReference>
<evidence type="ECO:0000313" key="27">
    <source>
        <dbReference type="Proteomes" id="UP000101136"/>
    </source>
</evidence>
<dbReference type="SUPFAM" id="SSF50494">
    <property type="entry name" value="Trypsin-like serine proteases"/>
    <property type="match status" value="1"/>
</dbReference>
<feature type="transmembrane region" description="Helical" evidence="24">
    <location>
        <begin position="311"/>
        <end position="336"/>
    </location>
</feature>
<dbReference type="GO" id="GO:0006351">
    <property type="term" value="P:DNA-templated transcription"/>
    <property type="evidence" value="ECO:0007669"/>
    <property type="project" value="InterPro"/>
</dbReference>
<keyword evidence="27" id="KW-1185">Reference proteome</keyword>
<keyword evidence="8" id="KW-0645">Protease</keyword>
<keyword evidence="6" id="KW-0191">Covalent protein-RNA linkage</keyword>
<feature type="compositionally biased region" description="Acidic residues" evidence="23">
    <location>
        <begin position="711"/>
        <end position="720"/>
    </location>
</feature>
<evidence type="ECO:0000256" key="11">
    <source>
        <dbReference type="ARBA" id="ARBA00022695"/>
    </source>
</evidence>
<dbReference type="GO" id="GO:0039694">
    <property type="term" value="P:viral RNA genome replication"/>
    <property type="evidence" value="ECO:0007669"/>
    <property type="project" value="InterPro"/>
</dbReference>
<evidence type="ECO:0000256" key="4">
    <source>
        <dbReference type="ARBA" id="ARBA00019743"/>
    </source>
</evidence>
<evidence type="ECO:0000256" key="7">
    <source>
        <dbReference type="ARBA" id="ARBA00022553"/>
    </source>
</evidence>
<comment type="catalytic activity">
    <reaction evidence="22">
        <text>RNA(n) + a ribonucleoside 5'-triphosphate = RNA(n+1) + diphosphate</text>
        <dbReference type="Rhea" id="RHEA:21248"/>
        <dbReference type="Rhea" id="RHEA-COMP:14527"/>
        <dbReference type="Rhea" id="RHEA-COMP:17342"/>
        <dbReference type="ChEBI" id="CHEBI:33019"/>
        <dbReference type="ChEBI" id="CHEBI:61557"/>
        <dbReference type="ChEBI" id="CHEBI:140395"/>
    </reaction>
</comment>
<evidence type="ECO:0000256" key="20">
    <source>
        <dbReference type="ARBA" id="ARBA00023136"/>
    </source>
</evidence>
<evidence type="ECO:0000256" key="22">
    <source>
        <dbReference type="ARBA" id="ARBA00047383"/>
    </source>
</evidence>
<dbReference type="InterPro" id="IPR045836">
    <property type="entry name" value="Astro_VPg"/>
</dbReference>
<dbReference type="InterPro" id="IPR043504">
    <property type="entry name" value="Peptidase_S1_PA_chymotrypsin"/>
</dbReference>
<dbReference type="InterPro" id="IPR001205">
    <property type="entry name" value="RNA-dir_pol_C"/>
</dbReference>
<evidence type="ECO:0000256" key="23">
    <source>
        <dbReference type="SAM" id="MobiDB-lite"/>
    </source>
</evidence>
<evidence type="ECO:0000256" key="8">
    <source>
        <dbReference type="ARBA" id="ARBA00022670"/>
    </source>
</evidence>
<keyword evidence="12" id="KW-0547">Nucleotide-binding</keyword>
<dbReference type="PROSITE" id="PS50507">
    <property type="entry name" value="RDRP_SSRNA_POS"/>
    <property type="match status" value="1"/>
</dbReference>
<name>D0U6L0_9VIRU</name>
<evidence type="ECO:0000256" key="9">
    <source>
        <dbReference type="ARBA" id="ARBA00022679"/>
    </source>
</evidence>
<feature type="transmembrane region" description="Helical" evidence="24">
    <location>
        <begin position="250"/>
        <end position="274"/>
    </location>
</feature>
<evidence type="ECO:0000256" key="15">
    <source>
        <dbReference type="ARBA" id="ARBA00022825"/>
    </source>
</evidence>
<accession>D0U6L0</accession>
<dbReference type="GO" id="GO:0003968">
    <property type="term" value="F:RNA-directed RNA polymerase activity"/>
    <property type="evidence" value="ECO:0007669"/>
    <property type="project" value="UniProtKB-KW"/>
</dbReference>
<dbReference type="GO" id="GO:0000166">
    <property type="term" value="F:nucleotide binding"/>
    <property type="evidence" value="ECO:0007669"/>
    <property type="project" value="UniProtKB-KW"/>
</dbReference>